<dbReference type="EMBL" id="CAJOBB010002647">
    <property type="protein sequence ID" value="CAF3986929.1"/>
    <property type="molecule type" value="Genomic_DNA"/>
</dbReference>
<gene>
    <name evidence="2" type="ORF">KXQ929_LOCUS27676</name>
</gene>
<feature type="transmembrane region" description="Helical" evidence="1">
    <location>
        <begin position="50"/>
        <end position="68"/>
    </location>
</feature>
<reference evidence="2" key="1">
    <citation type="submission" date="2021-02" db="EMBL/GenBank/DDBJ databases">
        <authorList>
            <person name="Nowell W R."/>
        </authorList>
    </citation>
    <scope>NUCLEOTIDE SEQUENCE</scope>
</reference>
<evidence type="ECO:0000256" key="1">
    <source>
        <dbReference type="SAM" id="Phobius"/>
    </source>
</evidence>
<protein>
    <submittedName>
        <fullName evidence="2">Uncharacterized protein</fullName>
    </submittedName>
</protein>
<proteinExistence type="predicted"/>
<keyword evidence="1" id="KW-1133">Transmembrane helix</keyword>
<accession>A0A819MYC2</accession>
<organism evidence="2 3">
    <name type="scientific">Adineta steineri</name>
    <dbReference type="NCBI Taxonomy" id="433720"/>
    <lineage>
        <taxon>Eukaryota</taxon>
        <taxon>Metazoa</taxon>
        <taxon>Spiralia</taxon>
        <taxon>Gnathifera</taxon>
        <taxon>Rotifera</taxon>
        <taxon>Eurotatoria</taxon>
        <taxon>Bdelloidea</taxon>
        <taxon>Adinetida</taxon>
        <taxon>Adinetidae</taxon>
        <taxon>Adineta</taxon>
    </lineage>
</organism>
<keyword evidence="1" id="KW-0472">Membrane</keyword>
<evidence type="ECO:0000313" key="2">
    <source>
        <dbReference type="EMBL" id="CAF3986929.1"/>
    </source>
</evidence>
<keyword evidence="1" id="KW-0812">Transmembrane</keyword>
<name>A0A819MYC2_9BILA</name>
<dbReference type="Proteomes" id="UP000663868">
    <property type="component" value="Unassembled WGS sequence"/>
</dbReference>
<feature type="non-terminal residue" evidence="2">
    <location>
        <position position="1"/>
    </location>
</feature>
<sequence>VSVYRDWINYTISKNTLDYDIELLNMPNNLDMNNDLEIWWDTDVDNHAKYYLVPMTNLISFCLFLLFLTKYK</sequence>
<comment type="caution">
    <text evidence="2">The sequence shown here is derived from an EMBL/GenBank/DDBJ whole genome shotgun (WGS) entry which is preliminary data.</text>
</comment>
<dbReference type="AlphaFoldDB" id="A0A819MYC2"/>
<evidence type="ECO:0000313" key="3">
    <source>
        <dbReference type="Proteomes" id="UP000663868"/>
    </source>
</evidence>